<feature type="region of interest" description="Disordered" evidence="6">
    <location>
        <begin position="1"/>
        <end position="24"/>
    </location>
</feature>
<evidence type="ECO:0000256" key="5">
    <source>
        <dbReference type="ARBA" id="ARBA00023136"/>
    </source>
</evidence>
<comment type="similarity">
    <text evidence="2">Belongs to the adaptor complexes large subunit family.</text>
</comment>
<feature type="compositionally biased region" description="Gly residues" evidence="6">
    <location>
        <begin position="362"/>
        <end position="379"/>
    </location>
</feature>
<evidence type="ECO:0000313" key="9">
    <source>
        <dbReference type="Proteomes" id="UP000030747"/>
    </source>
</evidence>
<keyword evidence="9" id="KW-1185">Reference proteome</keyword>
<evidence type="ECO:0000256" key="4">
    <source>
        <dbReference type="ARBA" id="ARBA00022927"/>
    </source>
</evidence>
<name>U6KWF8_EIMTE</name>
<dbReference type="InterPro" id="IPR002553">
    <property type="entry name" value="Clathrin/coatomer_adapt-like_N"/>
</dbReference>
<sequence>MRRGPPGGSQGRGPPGGSGAAGPPVARAAAAMQQQVGKVRSATQAAAAPLVQKASEGVRALLRLVSSSESSYFVEGEQQAAQIRQQLASSSTELKLAGLRRVLAAEAAAAAAAATGPSPFFADVLKNLSTPDFELKRLVYLYLVLHAQEAPDLALLALNGYQKDLCSSSHVLRAAALKSLSSLQLLEAAQLLLHSLRRAAADTSPLVRKTAAHAAAKLFFLDADQRHELVLLLLQLLADGELAVAGAALVSFRLVFFQSLQASPGPQGGPQGGPHGGGPPGGPQGGPGGPLERGGAPETQEEASSSSSTCSSSTCSSSSSSSSGSSGVSPPRLSSVAFLASRSLRGAPLAAGEGLEPAQGPSAGGPSGGTLGAPGGAPGGAVERRCKPLPRDFERFVAAAELLLSSDSAAVVASACAAVQQLLPASCWGCVVSPLLRCLYTCGADLKELLLRVVHSFAAAAPWLFQQHLREFFVKQGDCAAVRQQKLLLLLLLGLADAASLPLLLPELRVYVHWDGDAALAAAACRALTLLALQHQQAQGFCLRQFAALLDSRSAAAAAEAVVGVRTLVQQQQLQQDDAAAARLVLQLAAQLQRRTAAAARASVIWLLGRHHQQLSWLAADALRQLIRGFREEAEEVKLQLLLLATRLWAFHRANAARGPPQQQQQQQQQQQLLLLQQQLHYKQQTPEEQAAHLLHMDGGDEQQQQQQQQQHKELPWNPVSPALS</sequence>
<dbReference type="GeneID" id="25251524"/>
<evidence type="ECO:0000256" key="6">
    <source>
        <dbReference type="SAM" id="MobiDB-lite"/>
    </source>
</evidence>
<dbReference type="InterPro" id="IPR016024">
    <property type="entry name" value="ARM-type_fold"/>
</dbReference>
<evidence type="ECO:0000256" key="2">
    <source>
        <dbReference type="ARBA" id="ARBA00006613"/>
    </source>
</evidence>
<proteinExistence type="inferred from homology"/>
<feature type="domain" description="Clathrin/coatomer adaptor adaptin-like N-terminal" evidence="7">
    <location>
        <begin position="392"/>
        <end position="675"/>
    </location>
</feature>
<dbReference type="AlphaFoldDB" id="U6KWF8"/>
<dbReference type="GO" id="GO:0016192">
    <property type="term" value="P:vesicle-mediated transport"/>
    <property type="evidence" value="ECO:0007669"/>
    <property type="project" value="InterPro"/>
</dbReference>
<accession>U6KWF8</accession>
<feature type="region of interest" description="Disordered" evidence="6">
    <location>
        <begin position="263"/>
        <end position="331"/>
    </location>
</feature>
<feature type="region of interest" description="Disordered" evidence="6">
    <location>
        <begin position="351"/>
        <end position="384"/>
    </location>
</feature>
<dbReference type="VEuPathDB" id="ToxoDB:ETH2_0512100"/>
<feature type="compositionally biased region" description="Gly residues" evidence="6">
    <location>
        <begin position="266"/>
        <end position="292"/>
    </location>
</feature>
<comment type="subcellular location">
    <subcellularLocation>
        <location evidence="1">Endomembrane system</location>
    </subcellularLocation>
</comment>
<dbReference type="GO" id="GO:0006886">
    <property type="term" value="P:intracellular protein transport"/>
    <property type="evidence" value="ECO:0007669"/>
    <property type="project" value="InterPro"/>
</dbReference>
<dbReference type="InterPro" id="IPR011989">
    <property type="entry name" value="ARM-like"/>
</dbReference>
<reference evidence="8" key="1">
    <citation type="submission" date="2013-10" db="EMBL/GenBank/DDBJ databases">
        <title>Genomic analysis of the causative agents of coccidiosis in chickens.</title>
        <authorList>
            <person name="Reid A.J."/>
            <person name="Blake D."/>
            <person name="Billington K."/>
            <person name="Browne H."/>
            <person name="Dunn M."/>
            <person name="Hung S."/>
            <person name="Kawahara F."/>
            <person name="Miranda-Saavedra D."/>
            <person name="Mourier T."/>
            <person name="Nagra H."/>
            <person name="Otto T.D."/>
            <person name="Rawlings N."/>
            <person name="Sanchez A."/>
            <person name="Sanders M."/>
            <person name="Subramaniam C."/>
            <person name="Tay Y."/>
            <person name="Dear P."/>
            <person name="Doerig C."/>
            <person name="Gruber A."/>
            <person name="Parkinson J."/>
            <person name="Shirley M."/>
            <person name="Wan K.L."/>
            <person name="Berriman M."/>
            <person name="Tomley F."/>
            <person name="Pain A."/>
        </authorList>
    </citation>
    <scope>NUCLEOTIDE SEQUENCE [LARGE SCALE GENOMIC DNA]</scope>
    <source>
        <strain evidence="8">Houghton</strain>
    </source>
</reference>
<dbReference type="OrthoDB" id="302453at2759"/>
<evidence type="ECO:0000256" key="3">
    <source>
        <dbReference type="ARBA" id="ARBA00022448"/>
    </source>
</evidence>
<feature type="domain" description="Clathrin/coatomer adaptor adaptin-like N-terminal" evidence="7">
    <location>
        <begin position="78"/>
        <end position="250"/>
    </location>
</feature>
<dbReference type="RefSeq" id="XP_013232013.1">
    <property type="nucleotide sequence ID" value="XM_013376559.1"/>
</dbReference>
<evidence type="ECO:0000256" key="1">
    <source>
        <dbReference type="ARBA" id="ARBA00004308"/>
    </source>
</evidence>
<dbReference type="EMBL" id="HG675579">
    <property type="protein sequence ID" value="CDJ41263.1"/>
    <property type="molecule type" value="Genomic_DNA"/>
</dbReference>
<dbReference type="Gene3D" id="1.25.10.10">
    <property type="entry name" value="Leucine-rich Repeat Variant"/>
    <property type="match status" value="2"/>
</dbReference>
<feature type="compositionally biased region" description="Gly residues" evidence="6">
    <location>
        <begin position="1"/>
        <end position="20"/>
    </location>
</feature>
<protein>
    <submittedName>
        <fullName evidence="8">Adaptin N terminal region domain-containing protein, putative</fullName>
    </submittedName>
</protein>
<dbReference type="GO" id="GO:0030117">
    <property type="term" value="C:membrane coat"/>
    <property type="evidence" value="ECO:0007669"/>
    <property type="project" value="InterPro"/>
</dbReference>
<dbReference type="SUPFAM" id="SSF48371">
    <property type="entry name" value="ARM repeat"/>
    <property type="match status" value="1"/>
</dbReference>
<feature type="region of interest" description="Disordered" evidence="6">
    <location>
        <begin position="688"/>
        <end position="725"/>
    </location>
</feature>
<dbReference type="Proteomes" id="UP000030747">
    <property type="component" value="Unassembled WGS sequence"/>
</dbReference>
<dbReference type="Pfam" id="PF01602">
    <property type="entry name" value="Adaptin_N"/>
    <property type="match status" value="2"/>
</dbReference>
<dbReference type="OMA" id="KWETSAA"/>
<organism evidence="8 9">
    <name type="scientific">Eimeria tenella</name>
    <name type="common">Coccidian parasite</name>
    <dbReference type="NCBI Taxonomy" id="5802"/>
    <lineage>
        <taxon>Eukaryota</taxon>
        <taxon>Sar</taxon>
        <taxon>Alveolata</taxon>
        <taxon>Apicomplexa</taxon>
        <taxon>Conoidasida</taxon>
        <taxon>Coccidia</taxon>
        <taxon>Eucoccidiorida</taxon>
        <taxon>Eimeriorina</taxon>
        <taxon>Eimeriidae</taxon>
        <taxon>Eimeria</taxon>
    </lineage>
</organism>
<feature type="compositionally biased region" description="Low complexity" evidence="6">
    <location>
        <begin position="304"/>
        <end position="331"/>
    </location>
</feature>
<dbReference type="VEuPathDB" id="ToxoDB:ETH_00011740"/>
<keyword evidence="3" id="KW-0813">Transport</keyword>
<keyword evidence="4" id="KW-0653">Protein transport</keyword>
<evidence type="ECO:0000313" key="8">
    <source>
        <dbReference type="EMBL" id="CDJ41263.1"/>
    </source>
</evidence>
<gene>
    <name evidence="8" type="ORF">ETH_00011740</name>
</gene>
<dbReference type="GO" id="GO:0012505">
    <property type="term" value="C:endomembrane system"/>
    <property type="evidence" value="ECO:0007669"/>
    <property type="project" value="UniProtKB-SubCell"/>
</dbReference>
<keyword evidence="5" id="KW-0472">Membrane</keyword>
<dbReference type="InterPro" id="IPR026739">
    <property type="entry name" value="AP_beta"/>
</dbReference>
<dbReference type="PANTHER" id="PTHR11134">
    <property type="entry name" value="ADAPTOR COMPLEX SUBUNIT BETA FAMILY MEMBER"/>
    <property type="match status" value="1"/>
</dbReference>
<reference evidence="8" key="2">
    <citation type="submission" date="2013-10" db="EMBL/GenBank/DDBJ databases">
        <authorList>
            <person name="Aslett M."/>
        </authorList>
    </citation>
    <scope>NUCLEOTIDE SEQUENCE [LARGE SCALE GENOMIC DNA]</scope>
    <source>
        <strain evidence="8">Houghton</strain>
    </source>
</reference>
<evidence type="ECO:0000259" key="7">
    <source>
        <dbReference type="Pfam" id="PF01602"/>
    </source>
</evidence>